<dbReference type="Pfam" id="PF00498">
    <property type="entry name" value="FHA"/>
    <property type="match status" value="1"/>
</dbReference>
<dbReference type="KEGG" id="soy:115885228"/>
<dbReference type="OrthoDB" id="6020705at2759"/>
<dbReference type="InterPro" id="IPR001849">
    <property type="entry name" value="PH_domain"/>
</dbReference>
<dbReference type="SUPFAM" id="SSF50729">
    <property type="entry name" value="PH domain-like"/>
    <property type="match status" value="1"/>
</dbReference>
<feature type="region of interest" description="Disordered" evidence="2">
    <location>
        <begin position="1046"/>
        <end position="1132"/>
    </location>
</feature>
<evidence type="ECO:0000256" key="2">
    <source>
        <dbReference type="SAM" id="MobiDB-lite"/>
    </source>
</evidence>
<evidence type="ECO:0000259" key="3">
    <source>
        <dbReference type="PROSITE" id="PS50003"/>
    </source>
</evidence>
<dbReference type="FunFam" id="2.60.200.20:FF:000004">
    <property type="entry name" value="pleckstrin homology-like domain family B member 1 isoform X1"/>
    <property type="match status" value="1"/>
</dbReference>
<feature type="domain" description="PH" evidence="3">
    <location>
        <begin position="1263"/>
        <end position="1365"/>
    </location>
</feature>
<reference evidence="5" key="1">
    <citation type="submission" date="2025-08" db="UniProtKB">
        <authorList>
            <consortium name="RefSeq"/>
        </authorList>
    </citation>
    <scope>IDENTIFICATION</scope>
    <source>
        <tissue evidence="5">Gonads</tissue>
    </source>
</reference>
<evidence type="ECO:0000313" key="4">
    <source>
        <dbReference type="Proteomes" id="UP000504635"/>
    </source>
</evidence>
<dbReference type="Proteomes" id="UP000504635">
    <property type="component" value="Unplaced"/>
</dbReference>
<dbReference type="FunCoup" id="A0A6J2Y9P6">
    <property type="interactions" value="320"/>
</dbReference>
<dbReference type="RefSeq" id="XP_030759924.1">
    <property type="nucleotide sequence ID" value="XM_030904064.1"/>
</dbReference>
<dbReference type="InterPro" id="IPR008984">
    <property type="entry name" value="SMAD_FHA_dom_sf"/>
</dbReference>
<feature type="compositionally biased region" description="Basic and acidic residues" evidence="2">
    <location>
        <begin position="1074"/>
        <end position="1093"/>
    </location>
</feature>
<dbReference type="PANTHER" id="PTHR12156">
    <property type="entry name" value="PLECKSTRIN HOMOLOGY-LIKE DOMAIN, FAMILY B, MEMBER 3"/>
    <property type="match status" value="1"/>
</dbReference>
<dbReference type="InterPro" id="IPR052212">
    <property type="entry name" value="PH-like_domain"/>
</dbReference>
<feature type="region of interest" description="Disordered" evidence="2">
    <location>
        <begin position="379"/>
        <end position="402"/>
    </location>
</feature>
<dbReference type="Pfam" id="PF00169">
    <property type="entry name" value="PH"/>
    <property type="match status" value="1"/>
</dbReference>
<feature type="compositionally biased region" description="Basic residues" evidence="2">
    <location>
        <begin position="1174"/>
        <end position="1185"/>
    </location>
</feature>
<dbReference type="PANTHER" id="PTHR12156:SF5">
    <property type="entry name" value="FI18040P1"/>
    <property type="match status" value="1"/>
</dbReference>
<dbReference type="InterPro" id="IPR027267">
    <property type="entry name" value="AH/BAR_dom_sf"/>
</dbReference>
<name>A0A6J2Y9P6_SITOR</name>
<dbReference type="Gene3D" id="2.60.200.20">
    <property type="match status" value="1"/>
</dbReference>
<protein>
    <submittedName>
        <fullName evidence="5">Pleckstrin homology-like domain family B member 1</fullName>
    </submittedName>
</protein>
<dbReference type="SMART" id="SM00233">
    <property type="entry name" value="PH"/>
    <property type="match status" value="1"/>
</dbReference>
<dbReference type="Gene3D" id="2.30.29.30">
    <property type="entry name" value="Pleckstrin-homology domain (PH domain)/Phosphotyrosine-binding domain (PTB)"/>
    <property type="match status" value="1"/>
</dbReference>
<dbReference type="GeneID" id="115885228"/>
<dbReference type="SUPFAM" id="SSF103657">
    <property type="entry name" value="BAR/IMD domain-like"/>
    <property type="match status" value="1"/>
</dbReference>
<gene>
    <name evidence="5" type="primary">LOC115885228</name>
</gene>
<feature type="region of interest" description="Disordered" evidence="2">
    <location>
        <begin position="898"/>
        <end position="924"/>
    </location>
</feature>
<feature type="compositionally biased region" description="Polar residues" evidence="2">
    <location>
        <begin position="639"/>
        <end position="667"/>
    </location>
</feature>
<feature type="region of interest" description="Disordered" evidence="2">
    <location>
        <begin position="627"/>
        <end position="671"/>
    </location>
</feature>
<dbReference type="InterPro" id="IPR000253">
    <property type="entry name" value="FHA_dom"/>
</dbReference>
<dbReference type="InterPro" id="IPR011993">
    <property type="entry name" value="PH-like_dom_sf"/>
</dbReference>
<feature type="compositionally biased region" description="Low complexity" evidence="2">
    <location>
        <begin position="7"/>
        <end position="18"/>
    </location>
</feature>
<proteinExistence type="predicted"/>
<feature type="compositionally biased region" description="Basic and acidic residues" evidence="2">
    <location>
        <begin position="380"/>
        <end position="402"/>
    </location>
</feature>
<feature type="region of interest" description="Disordered" evidence="2">
    <location>
        <begin position="418"/>
        <end position="463"/>
    </location>
</feature>
<dbReference type="SUPFAM" id="SSF49879">
    <property type="entry name" value="SMAD/FHA domain"/>
    <property type="match status" value="1"/>
</dbReference>
<feature type="coiled-coil region" evidence="1">
    <location>
        <begin position="552"/>
        <end position="589"/>
    </location>
</feature>
<feature type="region of interest" description="Disordered" evidence="2">
    <location>
        <begin position="1174"/>
        <end position="1228"/>
    </location>
</feature>
<evidence type="ECO:0000313" key="5">
    <source>
        <dbReference type="RefSeq" id="XP_030759924.1"/>
    </source>
</evidence>
<feature type="compositionally biased region" description="Basic and acidic residues" evidence="2">
    <location>
        <begin position="1046"/>
        <end position="1055"/>
    </location>
</feature>
<accession>A0A6J2Y9P6</accession>
<organism evidence="4 5">
    <name type="scientific">Sitophilus oryzae</name>
    <name type="common">Rice weevil</name>
    <name type="synonym">Curculio oryzae</name>
    <dbReference type="NCBI Taxonomy" id="7048"/>
    <lineage>
        <taxon>Eukaryota</taxon>
        <taxon>Metazoa</taxon>
        <taxon>Ecdysozoa</taxon>
        <taxon>Arthropoda</taxon>
        <taxon>Hexapoda</taxon>
        <taxon>Insecta</taxon>
        <taxon>Pterygota</taxon>
        <taxon>Neoptera</taxon>
        <taxon>Endopterygota</taxon>
        <taxon>Coleoptera</taxon>
        <taxon>Polyphaga</taxon>
        <taxon>Cucujiformia</taxon>
        <taxon>Curculionidae</taxon>
        <taxon>Dryophthorinae</taxon>
        <taxon>Sitophilus</taxon>
    </lineage>
</organism>
<dbReference type="PROSITE" id="PS50003">
    <property type="entry name" value="PH_DOMAIN"/>
    <property type="match status" value="1"/>
</dbReference>
<dbReference type="InParanoid" id="A0A6J2Y9P6"/>
<keyword evidence="4" id="KW-1185">Reference proteome</keyword>
<feature type="region of interest" description="Disordered" evidence="2">
    <location>
        <begin position="1"/>
        <end position="23"/>
    </location>
</feature>
<feature type="region of interest" description="Disordered" evidence="2">
    <location>
        <begin position="162"/>
        <end position="190"/>
    </location>
</feature>
<feature type="compositionally biased region" description="Pro residues" evidence="2">
    <location>
        <begin position="450"/>
        <end position="461"/>
    </location>
</feature>
<sequence>MSGVTLAAGAPPGGNADVGDGGGRALKLQTDAPHLVSMGGDRLSTSVTLHPIPPGRVTLGSGPGVDIPVQGTGVLPLHCHIENSEGVVTIYPLSENLSIDGVKINEPTRLSQGVMITIGRSNYMRFNHPAEAKLMKSVLPNPRISMAPITFEPADVSCQVKFNKKPPVAPRKSPRESLSDSGSDEPPSSIMTKVSKFEYLAAQNLKKSYSPKVFTSNMPTVNVPVKDVLGKDIDSLRKSLPQSAINYVELHPNEKQQNKVAGQSIFSKSRQPQYVNVTVNETKNINNRVIIYENGSVSKNPNVNFDHNDLNNKPVTKNVNVNRVNCPSPSFNRNPAQYYRSVTPNPVSNNVKVEHRRSGSMGELPFNFVEDIETLTSRSQEAEIRRNQAQRDRIKEQETERAEKQRLEEILNMCAEYEKQSQQTEKSKPPTPNRIITNGSLPRDKRHLGPPSPFASPPPSPLEVLHNELLKQSNHNYENVTVMYNNSDTKNIQYENVVEMRRDDTKGSESTSPYENVYIQNSGGGFYPSSPRTRIKTFVTASRDSGNLKDDVESIESKFAILETERKLLKEAEKVLKQNLHNSKEITQENFDLLELEPRKDTPTKFIYPLEDDLLVERNRKSIENEKPLTNSKIDDDTVSLNNTNDTNSFTSQKDYSKGYSNAQSPESKLKIEHLKKEKKDILTVISRIKRQMAEIETQEEELHREIELEKALINGEFKSKQLELEKLEAKKQKLLKRAQRIEESMTDCQLKQEEDQKECKRKLKLAQENMAKVEEMIKATDKTSSQYEQVFEQYLHAQEQLDNERKNFEDLEFHHLEEEADWLASREELQREIVDLSSKIDHLRLHIDDLDNQKQATSKAHSNEYKTIQKQKMECMVRLEEIRNRLKIIEAELSSCSSQESDEEASSDSESSDKVKDVDSDQSNSPLYKITDLSCSLIVANNKIHKEQEYNMSQSFNEKLLQEKCILDDVVAKKFPSQDDIVRISKVTSDAPIIEEGHGSLGRKTIESLKEIERNRHLHLCQQGSQVIEQERKRVLALKQKVQEEAKSEWEQQRQDSVISSGSDGLRSSGPSIDDKSDSKALSEDENRKSNQDESESSPRPLSEVSEMSLEVGGTLSKKRNRPTDKQRPLTRYLPIRSADLDLRHHIETAEQIYKMSLWITYVRSGCKKSIHNSSNHVKRRHRLSVSSNQDESESSPRPLSEVSEMSLEVGGTLSKKRNRPTDKQRPLTRYLPIRSADLDLRHHIETAGHQVVLCPHVNINSYSCRGFLHKRGSKLNGWSRRWFVFDRNKHTFTYYADKTEKKPRGGAYFQAIEEVYLDHLNNVKSPNPQLTFIVKTHERLYYLMAPSPEAMRIWVDVIFTGAEGYREFEHGT</sequence>
<keyword evidence="1" id="KW-0175">Coiled coil</keyword>
<evidence type="ECO:0000256" key="1">
    <source>
        <dbReference type="SAM" id="Coils"/>
    </source>
</evidence>